<dbReference type="InterPro" id="IPR025828">
    <property type="entry name" value="Put_sensor_dom"/>
</dbReference>
<keyword evidence="15" id="KW-1185">Reference proteome</keyword>
<feature type="domain" description="Putative sensor" evidence="13">
    <location>
        <begin position="34"/>
        <end position="175"/>
    </location>
</feature>
<protein>
    <recommendedName>
        <fullName evidence="2">histidine kinase</fullName>
        <ecNumber evidence="2">2.7.13.3</ecNumber>
    </recommendedName>
</protein>
<evidence type="ECO:0000259" key="11">
    <source>
        <dbReference type="Pfam" id="PF02518"/>
    </source>
</evidence>
<dbReference type="InterPro" id="IPR050482">
    <property type="entry name" value="Sensor_HK_TwoCompSys"/>
</dbReference>
<dbReference type="InterPro" id="IPR011712">
    <property type="entry name" value="Sig_transdc_His_kin_sub3_dim/P"/>
</dbReference>
<keyword evidence="3" id="KW-0597">Phosphoprotein</keyword>
<keyword evidence="10" id="KW-0472">Membrane</keyword>
<feature type="compositionally biased region" description="Acidic residues" evidence="9">
    <location>
        <begin position="404"/>
        <end position="418"/>
    </location>
</feature>
<dbReference type="CDD" id="cd16917">
    <property type="entry name" value="HATPase_UhpB-NarQ-NarX-like"/>
    <property type="match status" value="1"/>
</dbReference>
<evidence type="ECO:0000256" key="4">
    <source>
        <dbReference type="ARBA" id="ARBA00022679"/>
    </source>
</evidence>
<sequence>MRQDITHLGPLRPLRRILCEVLAVLLWPLECAAIVLFLVLPFAAAGFAEFERGRARECGEEVASQRPPNQAWTAWVVQRVRTAALWRHDIPLMLASTAAGLAGALALVIAVLVLAVLVVTPFAVARGIGISIGSLLVTGPVGTVLVMLVCLAALVAVAAFLIALSMLRDALARALSHDGTAALTASLHAVRSNRAEIVMAFEQERRRIEQDLHDGIQQDLLALAMTLGMLEYRLEADGGAEHALALRARDQVERTLESLREVVHGIHPKELSDLGLRAAMTGLCERSALAVGFTADGDLDHLDSAVASALYFTAAEALSNVERHAGTERASVSLAREGAHVHLSVTDKGTGTARLVTGRSTGLAGLRERLRGVGGGLSIASEPGNGTRIEATARAHGLITGGDAEPDVDDGPDVDDDSALAGAARRRMS</sequence>
<dbReference type="OrthoDB" id="5242012at2"/>
<feature type="transmembrane region" description="Helical" evidence="10">
    <location>
        <begin position="21"/>
        <end position="44"/>
    </location>
</feature>
<evidence type="ECO:0000313" key="14">
    <source>
        <dbReference type="EMBL" id="PCC40497.1"/>
    </source>
</evidence>
<dbReference type="InterPro" id="IPR036890">
    <property type="entry name" value="HATPase_C_sf"/>
</dbReference>
<evidence type="ECO:0000256" key="8">
    <source>
        <dbReference type="ARBA" id="ARBA00023012"/>
    </source>
</evidence>
<dbReference type="InterPro" id="IPR003594">
    <property type="entry name" value="HATPase_dom"/>
</dbReference>
<evidence type="ECO:0000259" key="12">
    <source>
        <dbReference type="Pfam" id="PF07730"/>
    </source>
</evidence>
<evidence type="ECO:0000256" key="2">
    <source>
        <dbReference type="ARBA" id="ARBA00012438"/>
    </source>
</evidence>
<gene>
    <name evidence="14" type="ORF">CIK66_03720</name>
</gene>
<evidence type="ECO:0000256" key="5">
    <source>
        <dbReference type="ARBA" id="ARBA00022741"/>
    </source>
</evidence>
<evidence type="ECO:0000313" key="15">
    <source>
        <dbReference type="Proteomes" id="UP000218598"/>
    </source>
</evidence>
<dbReference type="Gene3D" id="1.20.5.1930">
    <property type="match status" value="1"/>
</dbReference>
<proteinExistence type="predicted"/>
<evidence type="ECO:0000256" key="7">
    <source>
        <dbReference type="ARBA" id="ARBA00022840"/>
    </source>
</evidence>
<dbReference type="RefSeq" id="WP_096196598.1">
    <property type="nucleotide sequence ID" value="NZ_BAAAIQ010000016.1"/>
</dbReference>
<reference evidence="14 15" key="1">
    <citation type="journal article" date="2017" name="Elife">
        <title>Extensive horizontal gene transfer in cheese-associated bacteria.</title>
        <authorList>
            <person name="Bonham K.S."/>
            <person name="Wolfe B.E."/>
            <person name="Dutton R.J."/>
        </authorList>
    </citation>
    <scope>NUCLEOTIDE SEQUENCE [LARGE SCALE GENOMIC DNA]</scope>
    <source>
        <strain evidence="14 15">341_9</strain>
    </source>
</reference>
<dbReference type="GO" id="GO:0005524">
    <property type="term" value="F:ATP binding"/>
    <property type="evidence" value="ECO:0007669"/>
    <property type="project" value="UniProtKB-KW"/>
</dbReference>
<evidence type="ECO:0000256" key="3">
    <source>
        <dbReference type="ARBA" id="ARBA00022553"/>
    </source>
</evidence>
<feature type="domain" description="Histidine kinase/HSP90-like ATPase" evidence="11">
    <location>
        <begin position="308"/>
        <end position="392"/>
    </location>
</feature>
<keyword evidence="8" id="KW-0902">Two-component regulatory system</keyword>
<dbReference type="Pfam" id="PF02518">
    <property type="entry name" value="HATPase_c"/>
    <property type="match status" value="1"/>
</dbReference>
<feature type="transmembrane region" description="Helical" evidence="10">
    <location>
        <begin position="101"/>
        <end position="124"/>
    </location>
</feature>
<comment type="catalytic activity">
    <reaction evidence="1">
        <text>ATP + protein L-histidine = ADP + protein N-phospho-L-histidine.</text>
        <dbReference type="EC" id="2.7.13.3"/>
    </reaction>
</comment>
<dbReference type="EMBL" id="NRGR01000006">
    <property type="protein sequence ID" value="PCC40497.1"/>
    <property type="molecule type" value="Genomic_DNA"/>
</dbReference>
<dbReference type="AlphaFoldDB" id="A0A2A3YMF7"/>
<dbReference type="EC" id="2.7.13.3" evidence="2"/>
<keyword evidence="5" id="KW-0547">Nucleotide-binding</keyword>
<keyword evidence="4" id="KW-0808">Transferase</keyword>
<feature type="region of interest" description="Disordered" evidence="9">
    <location>
        <begin position="401"/>
        <end position="429"/>
    </location>
</feature>
<evidence type="ECO:0000259" key="13">
    <source>
        <dbReference type="Pfam" id="PF13796"/>
    </source>
</evidence>
<comment type="caution">
    <text evidence="14">The sequence shown here is derived from an EMBL/GenBank/DDBJ whole genome shotgun (WGS) entry which is preliminary data.</text>
</comment>
<feature type="transmembrane region" description="Helical" evidence="10">
    <location>
        <begin position="144"/>
        <end position="167"/>
    </location>
</feature>
<evidence type="ECO:0000256" key="1">
    <source>
        <dbReference type="ARBA" id="ARBA00000085"/>
    </source>
</evidence>
<feature type="domain" description="Signal transduction histidine kinase subgroup 3 dimerisation and phosphoacceptor" evidence="12">
    <location>
        <begin position="204"/>
        <end position="271"/>
    </location>
</feature>
<keyword evidence="10" id="KW-0812">Transmembrane</keyword>
<keyword evidence="7" id="KW-0067">ATP-binding</keyword>
<accession>A0A2A3YMF7</accession>
<organism evidence="14 15">
    <name type="scientific">Brachybacterium alimentarium</name>
    <dbReference type="NCBI Taxonomy" id="47845"/>
    <lineage>
        <taxon>Bacteria</taxon>
        <taxon>Bacillati</taxon>
        <taxon>Actinomycetota</taxon>
        <taxon>Actinomycetes</taxon>
        <taxon>Micrococcales</taxon>
        <taxon>Dermabacteraceae</taxon>
        <taxon>Brachybacterium</taxon>
    </lineage>
</organism>
<dbReference type="GO" id="GO:0046983">
    <property type="term" value="F:protein dimerization activity"/>
    <property type="evidence" value="ECO:0007669"/>
    <property type="project" value="InterPro"/>
</dbReference>
<dbReference type="GO" id="GO:0000155">
    <property type="term" value="F:phosphorelay sensor kinase activity"/>
    <property type="evidence" value="ECO:0007669"/>
    <property type="project" value="InterPro"/>
</dbReference>
<dbReference type="PANTHER" id="PTHR24421">
    <property type="entry name" value="NITRATE/NITRITE SENSOR PROTEIN NARX-RELATED"/>
    <property type="match status" value="1"/>
</dbReference>
<evidence type="ECO:0000256" key="6">
    <source>
        <dbReference type="ARBA" id="ARBA00022777"/>
    </source>
</evidence>
<keyword evidence="6" id="KW-0418">Kinase</keyword>
<dbReference type="Pfam" id="PF07730">
    <property type="entry name" value="HisKA_3"/>
    <property type="match status" value="1"/>
</dbReference>
<dbReference type="PANTHER" id="PTHR24421:SF10">
    <property type="entry name" value="NITRATE_NITRITE SENSOR PROTEIN NARQ"/>
    <property type="match status" value="1"/>
</dbReference>
<dbReference type="Gene3D" id="3.30.565.10">
    <property type="entry name" value="Histidine kinase-like ATPase, C-terminal domain"/>
    <property type="match status" value="1"/>
</dbReference>
<dbReference type="GO" id="GO:0016020">
    <property type="term" value="C:membrane"/>
    <property type="evidence" value="ECO:0007669"/>
    <property type="project" value="InterPro"/>
</dbReference>
<evidence type="ECO:0000256" key="10">
    <source>
        <dbReference type="SAM" id="Phobius"/>
    </source>
</evidence>
<keyword evidence="10" id="KW-1133">Transmembrane helix</keyword>
<dbReference type="SUPFAM" id="SSF55874">
    <property type="entry name" value="ATPase domain of HSP90 chaperone/DNA topoisomerase II/histidine kinase"/>
    <property type="match status" value="1"/>
</dbReference>
<evidence type="ECO:0000256" key="9">
    <source>
        <dbReference type="SAM" id="MobiDB-lite"/>
    </source>
</evidence>
<dbReference type="Proteomes" id="UP000218598">
    <property type="component" value="Unassembled WGS sequence"/>
</dbReference>
<dbReference type="Pfam" id="PF13796">
    <property type="entry name" value="Sensor"/>
    <property type="match status" value="1"/>
</dbReference>
<name>A0A2A3YMF7_9MICO</name>